<dbReference type="CDD" id="cd06170">
    <property type="entry name" value="LuxR_C_like"/>
    <property type="match status" value="1"/>
</dbReference>
<evidence type="ECO:0000313" key="9">
    <source>
        <dbReference type="Proteomes" id="UP000280197"/>
    </source>
</evidence>
<keyword evidence="9" id="KW-1185">Reference proteome</keyword>
<evidence type="ECO:0000256" key="3">
    <source>
        <dbReference type="ARBA" id="ARBA00023125"/>
    </source>
</evidence>
<feature type="domain" description="HTH luxR-type" evidence="6">
    <location>
        <begin position="145"/>
        <end position="210"/>
    </location>
</feature>
<dbReference type="Pfam" id="PF00196">
    <property type="entry name" value="GerE"/>
    <property type="match status" value="1"/>
</dbReference>
<dbReference type="PROSITE" id="PS00622">
    <property type="entry name" value="HTH_LUXR_1"/>
    <property type="match status" value="1"/>
</dbReference>
<sequence>MTPAPLRLLIADDHAVVRAGLRALLEGAADLDVVAEAHSGEQAVRLALELRPDVVLMDLRFAHGDGGMDGVEAVRRLASAAPGLPVVMLTSYSGRADVVRALEAGARGYVLKAGPPDELFRAVRSAGAGGIGLAAELVGHLVGQVVSPAAELTRRETEVVRLMADGHSNRSIALSLHLSEATIKTHLIRIYRKLGVDNRAAAVSEAMRRGLLELT</sequence>
<dbReference type="RefSeq" id="WP_126276057.1">
    <property type="nucleotide sequence ID" value="NZ_CP034463.1"/>
</dbReference>
<evidence type="ECO:0000256" key="2">
    <source>
        <dbReference type="ARBA" id="ARBA00023015"/>
    </source>
</evidence>
<dbReference type="InterPro" id="IPR011006">
    <property type="entry name" value="CheY-like_superfamily"/>
</dbReference>
<dbReference type="AlphaFoldDB" id="A0A3Q9C533"/>
<dbReference type="GO" id="GO:0006355">
    <property type="term" value="P:regulation of DNA-templated transcription"/>
    <property type="evidence" value="ECO:0007669"/>
    <property type="project" value="InterPro"/>
</dbReference>
<dbReference type="SMART" id="SM00421">
    <property type="entry name" value="HTH_LUXR"/>
    <property type="match status" value="1"/>
</dbReference>
<dbReference type="SUPFAM" id="SSF52172">
    <property type="entry name" value="CheY-like"/>
    <property type="match status" value="1"/>
</dbReference>
<keyword evidence="4" id="KW-0804">Transcription</keyword>
<proteinExistence type="predicted"/>
<evidence type="ECO:0000256" key="4">
    <source>
        <dbReference type="ARBA" id="ARBA00023163"/>
    </source>
</evidence>
<dbReference type="InterPro" id="IPR001789">
    <property type="entry name" value="Sig_transdc_resp-reg_receiver"/>
</dbReference>
<dbReference type="InterPro" id="IPR000792">
    <property type="entry name" value="Tscrpt_reg_LuxR_C"/>
</dbReference>
<dbReference type="SUPFAM" id="SSF46894">
    <property type="entry name" value="C-terminal effector domain of the bipartite response regulators"/>
    <property type="match status" value="1"/>
</dbReference>
<name>A0A3Q9C533_9ACTN</name>
<feature type="domain" description="Response regulatory" evidence="7">
    <location>
        <begin position="7"/>
        <end position="127"/>
    </location>
</feature>
<keyword evidence="1 5" id="KW-0597">Phosphoprotein</keyword>
<keyword evidence="2" id="KW-0805">Transcription regulation</keyword>
<organism evidence="8 9">
    <name type="scientific">Streptomyces aquilus</name>
    <dbReference type="NCBI Taxonomy" id="2548456"/>
    <lineage>
        <taxon>Bacteria</taxon>
        <taxon>Bacillati</taxon>
        <taxon>Actinomycetota</taxon>
        <taxon>Actinomycetes</taxon>
        <taxon>Kitasatosporales</taxon>
        <taxon>Streptomycetaceae</taxon>
        <taxon>Streptomyces</taxon>
    </lineage>
</organism>
<dbReference type="Proteomes" id="UP000280197">
    <property type="component" value="Chromosome"/>
</dbReference>
<evidence type="ECO:0000259" key="7">
    <source>
        <dbReference type="PROSITE" id="PS50110"/>
    </source>
</evidence>
<dbReference type="InterPro" id="IPR016032">
    <property type="entry name" value="Sig_transdc_resp-reg_C-effctor"/>
</dbReference>
<reference evidence="8 9" key="1">
    <citation type="submission" date="2018-12" db="EMBL/GenBank/DDBJ databases">
        <authorList>
            <person name="Li K."/>
        </authorList>
    </citation>
    <scope>NUCLEOTIDE SEQUENCE [LARGE SCALE GENOMIC DNA]</scope>
    <source>
        <strain evidence="9">CR22</strain>
    </source>
</reference>
<dbReference type="GO" id="GO:0003677">
    <property type="term" value="F:DNA binding"/>
    <property type="evidence" value="ECO:0007669"/>
    <property type="project" value="UniProtKB-KW"/>
</dbReference>
<dbReference type="SMART" id="SM00448">
    <property type="entry name" value="REC"/>
    <property type="match status" value="1"/>
</dbReference>
<dbReference type="PANTHER" id="PTHR43214">
    <property type="entry name" value="TWO-COMPONENT RESPONSE REGULATOR"/>
    <property type="match status" value="1"/>
</dbReference>
<dbReference type="InterPro" id="IPR058245">
    <property type="entry name" value="NreC/VraR/RcsB-like_REC"/>
</dbReference>
<dbReference type="PROSITE" id="PS50043">
    <property type="entry name" value="HTH_LUXR_2"/>
    <property type="match status" value="1"/>
</dbReference>
<dbReference type="InterPro" id="IPR039420">
    <property type="entry name" value="WalR-like"/>
</dbReference>
<dbReference type="PROSITE" id="PS50110">
    <property type="entry name" value="RESPONSE_REGULATORY"/>
    <property type="match status" value="1"/>
</dbReference>
<feature type="modified residue" description="4-aspartylphosphate" evidence="5">
    <location>
        <position position="58"/>
    </location>
</feature>
<dbReference type="CDD" id="cd17535">
    <property type="entry name" value="REC_NarL-like"/>
    <property type="match status" value="1"/>
</dbReference>
<dbReference type="KEGG" id="saqu:EJC51_42905"/>
<evidence type="ECO:0000313" key="8">
    <source>
        <dbReference type="EMBL" id="AZP22251.1"/>
    </source>
</evidence>
<evidence type="ECO:0000259" key="6">
    <source>
        <dbReference type="PROSITE" id="PS50043"/>
    </source>
</evidence>
<evidence type="ECO:0000256" key="5">
    <source>
        <dbReference type="PROSITE-ProRule" id="PRU00169"/>
    </source>
</evidence>
<dbReference type="EMBL" id="CP034463">
    <property type="protein sequence ID" value="AZP22251.1"/>
    <property type="molecule type" value="Genomic_DNA"/>
</dbReference>
<gene>
    <name evidence="8" type="ORF">EJC51_42905</name>
</gene>
<dbReference type="PRINTS" id="PR00038">
    <property type="entry name" value="HTHLUXR"/>
</dbReference>
<dbReference type="Pfam" id="PF00072">
    <property type="entry name" value="Response_reg"/>
    <property type="match status" value="1"/>
</dbReference>
<dbReference type="PANTHER" id="PTHR43214:SF24">
    <property type="entry name" value="TRANSCRIPTIONAL REGULATORY PROTEIN NARL-RELATED"/>
    <property type="match status" value="1"/>
</dbReference>
<dbReference type="GO" id="GO:0000160">
    <property type="term" value="P:phosphorelay signal transduction system"/>
    <property type="evidence" value="ECO:0007669"/>
    <property type="project" value="InterPro"/>
</dbReference>
<accession>A0A3Q9C533</accession>
<evidence type="ECO:0000256" key="1">
    <source>
        <dbReference type="ARBA" id="ARBA00022553"/>
    </source>
</evidence>
<dbReference type="Gene3D" id="3.40.50.2300">
    <property type="match status" value="1"/>
</dbReference>
<keyword evidence="3" id="KW-0238">DNA-binding</keyword>
<protein>
    <submittedName>
        <fullName evidence="8">Response regulator transcription factor</fullName>
    </submittedName>
</protein>